<proteinExistence type="predicted"/>
<name>A0AC60PT45_IXOPE</name>
<accession>A0AC60PT45</accession>
<gene>
    <name evidence="1" type="ORF">HPB47_028472</name>
</gene>
<comment type="caution">
    <text evidence="1">The sequence shown here is derived from an EMBL/GenBank/DDBJ whole genome shotgun (WGS) entry which is preliminary data.</text>
</comment>
<evidence type="ECO:0000313" key="2">
    <source>
        <dbReference type="Proteomes" id="UP000805193"/>
    </source>
</evidence>
<reference evidence="1 2" key="1">
    <citation type="journal article" date="2020" name="Cell">
        <title>Large-Scale Comparative Analyses of Tick Genomes Elucidate Their Genetic Diversity and Vector Capacities.</title>
        <authorList>
            <consortium name="Tick Genome and Microbiome Consortium (TIGMIC)"/>
            <person name="Jia N."/>
            <person name="Wang J."/>
            <person name="Shi W."/>
            <person name="Du L."/>
            <person name="Sun Y."/>
            <person name="Zhan W."/>
            <person name="Jiang J.F."/>
            <person name="Wang Q."/>
            <person name="Zhang B."/>
            <person name="Ji P."/>
            <person name="Bell-Sakyi L."/>
            <person name="Cui X.M."/>
            <person name="Yuan T.T."/>
            <person name="Jiang B.G."/>
            <person name="Yang W.F."/>
            <person name="Lam T.T."/>
            <person name="Chang Q.C."/>
            <person name="Ding S.J."/>
            <person name="Wang X.J."/>
            <person name="Zhu J.G."/>
            <person name="Ruan X.D."/>
            <person name="Zhao L."/>
            <person name="Wei J.T."/>
            <person name="Ye R.Z."/>
            <person name="Que T.C."/>
            <person name="Du C.H."/>
            <person name="Zhou Y.H."/>
            <person name="Cheng J.X."/>
            <person name="Dai P.F."/>
            <person name="Guo W.B."/>
            <person name="Han X.H."/>
            <person name="Huang E.J."/>
            <person name="Li L.F."/>
            <person name="Wei W."/>
            <person name="Gao Y.C."/>
            <person name="Liu J.Z."/>
            <person name="Shao H.Z."/>
            <person name="Wang X."/>
            <person name="Wang C.C."/>
            <person name="Yang T.C."/>
            <person name="Huo Q.B."/>
            <person name="Li W."/>
            <person name="Chen H.Y."/>
            <person name="Chen S.E."/>
            <person name="Zhou L.G."/>
            <person name="Ni X.B."/>
            <person name="Tian J.H."/>
            <person name="Sheng Y."/>
            <person name="Liu T."/>
            <person name="Pan Y.S."/>
            <person name="Xia L.Y."/>
            <person name="Li J."/>
            <person name="Zhao F."/>
            <person name="Cao W.C."/>
        </authorList>
    </citation>
    <scope>NUCLEOTIDE SEQUENCE [LARGE SCALE GENOMIC DNA]</scope>
    <source>
        <strain evidence="1">Iper-2018</strain>
    </source>
</reference>
<evidence type="ECO:0000313" key="1">
    <source>
        <dbReference type="EMBL" id="KAG0424302.1"/>
    </source>
</evidence>
<dbReference type="Proteomes" id="UP000805193">
    <property type="component" value="Unassembled WGS sequence"/>
</dbReference>
<keyword evidence="2" id="KW-1185">Reference proteome</keyword>
<sequence>MEELLNGLEGVQGFLGDIIIGAQTVAKNDGLLQRVLQRIQDDGLRLNAVKCAFGVKEVSYLWYRINKDDVSRWAKKVEVIKKALEFTNKTELQWLLGALNFYVCFLKGAVHLLEPLHRLLDKDKV</sequence>
<dbReference type="EMBL" id="JABSTQ010009990">
    <property type="protein sequence ID" value="KAG0424302.1"/>
    <property type="molecule type" value="Genomic_DNA"/>
</dbReference>
<protein>
    <submittedName>
        <fullName evidence="1">Uncharacterized protein</fullName>
    </submittedName>
</protein>
<organism evidence="1 2">
    <name type="scientific">Ixodes persulcatus</name>
    <name type="common">Taiga tick</name>
    <dbReference type="NCBI Taxonomy" id="34615"/>
    <lineage>
        <taxon>Eukaryota</taxon>
        <taxon>Metazoa</taxon>
        <taxon>Ecdysozoa</taxon>
        <taxon>Arthropoda</taxon>
        <taxon>Chelicerata</taxon>
        <taxon>Arachnida</taxon>
        <taxon>Acari</taxon>
        <taxon>Parasitiformes</taxon>
        <taxon>Ixodida</taxon>
        <taxon>Ixodoidea</taxon>
        <taxon>Ixodidae</taxon>
        <taxon>Ixodinae</taxon>
        <taxon>Ixodes</taxon>
    </lineage>
</organism>